<dbReference type="PANTHER" id="PTHR38568:SF1">
    <property type="entry name" value="DUF445 DOMAIN-CONTAINING PROTEIN"/>
    <property type="match status" value="1"/>
</dbReference>
<dbReference type="RefSeq" id="WP_221439774.1">
    <property type="nucleotide sequence ID" value="NZ_JACHGJ010000001.1"/>
</dbReference>
<protein>
    <submittedName>
        <fullName evidence="2">Uncharacterized membrane protein YheB (UPF0754 family)</fullName>
    </submittedName>
</protein>
<organism evidence="2 3">
    <name type="scientific">Spirochaeta isovalerica</name>
    <dbReference type="NCBI Taxonomy" id="150"/>
    <lineage>
        <taxon>Bacteria</taxon>
        <taxon>Pseudomonadati</taxon>
        <taxon>Spirochaetota</taxon>
        <taxon>Spirochaetia</taxon>
        <taxon>Spirochaetales</taxon>
        <taxon>Spirochaetaceae</taxon>
        <taxon>Spirochaeta</taxon>
    </lineage>
</organism>
<feature type="transmembrane region" description="Helical" evidence="1">
    <location>
        <begin position="216"/>
        <end position="237"/>
    </location>
</feature>
<evidence type="ECO:0000313" key="3">
    <source>
        <dbReference type="Proteomes" id="UP000587760"/>
    </source>
</evidence>
<accession>A0A841R8S7</accession>
<sequence>MINKSSITTLITIIVIIIGYFSPVFRNQILNTGYFALSGAVTNWLAIYMLFEKVPFLYGSGVIPLHFMEFKKGIKDLIMDQFFTSDNIRRIIKEESASLMPSIDFEGAINSVDYNRIFEKITEAILSSRFGGMLGMFGGASALESFREPMIGKIKDFIREETSSPEFMAAVSSEISTDKVSEELIEKISMIVDRRLEELTPQMVKEIIQKMIRKHLGWLVIWGGVFGGLIGLAMSFIT</sequence>
<comment type="caution">
    <text evidence="2">The sequence shown here is derived from an EMBL/GenBank/DDBJ whole genome shotgun (WGS) entry which is preliminary data.</text>
</comment>
<keyword evidence="3" id="KW-1185">Reference proteome</keyword>
<keyword evidence="1" id="KW-1133">Transmembrane helix</keyword>
<keyword evidence="1" id="KW-0812">Transmembrane</keyword>
<dbReference type="EMBL" id="JACHGJ010000001">
    <property type="protein sequence ID" value="MBB6478882.1"/>
    <property type="molecule type" value="Genomic_DNA"/>
</dbReference>
<evidence type="ECO:0000256" key="1">
    <source>
        <dbReference type="SAM" id="Phobius"/>
    </source>
</evidence>
<proteinExistence type="predicted"/>
<gene>
    <name evidence="2" type="ORF">HNR50_000515</name>
</gene>
<reference evidence="2 3" key="1">
    <citation type="submission" date="2020-08" db="EMBL/GenBank/DDBJ databases">
        <title>Genomic Encyclopedia of Type Strains, Phase IV (KMG-IV): sequencing the most valuable type-strain genomes for metagenomic binning, comparative biology and taxonomic classification.</title>
        <authorList>
            <person name="Goeker M."/>
        </authorList>
    </citation>
    <scope>NUCLEOTIDE SEQUENCE [LARGE SCALE GENOMIC DNA]</scope>
    <source>
        <strain evidence="2 3">DSM 2461</strain>
    </source>
</reference>
<feature type="transmembrane region" description="Helical" evidence="1">
    <location>
        <begin position="7"/>
        <end position="26"/>
    </location>
</feature>
<dbReference type="PANTHER" id="PTHR38568">
    <property type="entry name" value="DUF445 DOMAIN-CONTAINING PROTEIN-RELATED"/>
    <property type="match status" value="1"/>
</dbReference>
<name>A0A841R8S7_9SPIO</name>
<dbReference type="AlphaFoldDB" id="A0A841R8S7"/>
<evidence type="ECO:0000313" key="2">
    <source>
        <dbReference type="EMBL" id="MBB6478882.1"/>
    </source>
</evidence>
<keyword evidence="1" id="KW-0472">Membrane</keyword>
<dbReference type="Proteomes" id="UP000587760">
    <property type="component" value="Unassembled WGS sequence"/>
</dbReference>